<sequence length="943" mass="105162">VGSQKFLSLQDLQFYLNMANVVYDRKALLRTVSTFPLIDNHCHNLLTSDASLICPLEVCFSKARGDALKDASQTSALKRGVRQLAEVYNCTPTLDNIKQVRDLMSHIDICKTCFKPTGIQSLLLDDGLDALSGLMDMQNHVGLVDVARRIVRIESIAEKILYDLATSVACTDQKTPNFAAFEEPLKKQLETYAKSESVVAFKSIAAYRSGLNIDYIPNAEAAAVALGNLITYFESLPDKKGSVILANKVLIDYILNLAIDIAVQHDIPIQFNTGTLYKYLRIFLCHILVRTFSNQTTVSLRLLFVPLPLRPLIEKYPNAKFVLLHSAYPYSRQAGYLASVYSNVYVDTGLVFPLISASGQQAILRELLEICPSNKILFSTDGHYLPESFYVAAIQGREALRKVLLESVENGEFSYEEAIKIAKQIMFENSNTLYKLKLTPKQIIKEDVSGEQKVIKLKKMGVKSVRIGFMECSSQYRYHIVPIDRFENYIADSGLTIARVLTALPYYGDVVPDNAGVNATGEVLLKPDLSTLTHLPYIPKHANVQTFFENKFTPIDPQFGKIDNSPNSLAFPLCPRTCLKNITDSARKDLGITFLIGTEFEFVLLKDTTPPVPVDDTTYASANSFRISNSAEILDKIVESLQEQEIEVERYHSEGGGGQFEIDTAPEIPLIAADKVVVTRQTIYDVAAQAGVKATFVPKLFKEQVGTGAHVHISFKEIDKSQKIVDDHPSRLSPYERSFIAGVLHHIKAICAFALPTDLSYTRTVDNYWAGSWICWSVENRETPIRVCYRPKNGPNGRYLDVHFEHKFVDGTSNPYLVFSALIASGVDGIKKGMQLTTNPILDNPASLSNEERMKKGVTERMPASLSDTLKALKEDKTLIDALGEPIIRCYTAVKEVTYMINTLTSITGEPLIKIRNKNSKLASPEINSEKIIDLFLNPSMNY</sequence>
<accession>A0ACA9LZ44</accession>
<feature type="non-terminal residue" evidence="1">
    <location>
        <position position="1"/>
    </location>
</feature>
<keyword evidence="2" id="KW-1185">Reference proteome</keyword>
<reference evidence="1" key="1">
    <citation type="submission" date="2021-06" db="EMBL/GenBank/DDBJ databases">
        <authorList>
            <person name="Kallberg Y."/>
            <person name="Tangrot J."/>
            <person name="Rosling A."/>
        </authorList>
    </citation>
    <scope>NUCLEOTIDE SEQUENCE</scope>
    <source>
        <strain evidence="1">IL203A</strain>
    </source>
</reference>
<dbReference type="Proteomes" id="UP000789702">
    <property type="component" value="Unassembled WGS sequence"/>
</dbReference>
<name>A0ACA9LZ44_9GLOM</name>
<gene>
    <name evidence="1" type="ORF">DHETER_LOCUS5628</name>
</gene>
<comment type="caution">
    <text evidence="1">The sequence shown here is derived from an EMBL/GenBank/DDBJ whole genome shotgun (WGS) entry which is preliminary data.</text>
</comment>
<evidence type="ECO:0000313" key="2">
    <source>
        <dbReference type="Proteomes" id="UP000789702"/>
    </source>
</evidence>
<protein>
    <submittedName>
        <fullName evidence="1">15458_t:CDS:1</fullName>
    </submittedName>
</protein>
<organism evidence="1 2">
    <name type="scientific">Dentiscutata heterogama</name>
    <dbReference type="NCBI Taxonomy" id="1316150"/>
    <lineage>
        <taxon>Eukaryota</taxon>
        <taxon>Fungi</taxon>
        <taxon>Fungi incertae sedis</taxon>
        <taxon>Mucoromycota</taxon>
        <taxon>Glomeromycotina</taxon>
        <taxon>Glomeromycetes</taxon>
        <taxon>Diversisporales</taxon>
        <taxon>Gigasporaceae</taxon>
        <taxon>Dentiscutata</taxon>
    </lineage>
</organism>
<evidence type="ECO:0000313" key="1">
    <source>
        <dbReference type="EMBL" id="CAG8560590.1"/>
    </source>
</evidence>
<proteinExistence type="predicted"/>
<dbReference type="EMBL" id="CAJVPU010006385">
    <property type="protein sequence ID" value="CAG8560590.1"/>
    <property type="molecule type" value="Genomic_DNA"/>
</dbReference>